<evidence type="ECO:0000256" key="2">
    <source>
        <dbReference type="SAM" id="SignalP"/>
    </source>
</evidence>
<dbReference type="EMBL" id="ONZQ02000007">
    <property type="protein sequence ID" value="SPO03009.1"/>
    <property type="molecule type" value="Genomic_DNA"/>
</dbReference>
<feature type="compositionally biased region" description="Acidic residues" evidence="1">
    <location>
        <begin position="247"/>
        <end position="261"/>
    </location>
</feature>
<dbReference type="Proteomes" id="UP001187682">
    <property type="component" value="Unassembled WGS sequence"/>
</dbReference>
<dbReference type="AlphaFoldDB" id="A0AAE8N0B8"/>
<evidence type="ECO:0000256" key="1">
    <source>
        <dbReference type="SAM" id="MobiDB-lite"/>
    </source>
</evidence>
<comment type="caution">
    <text evidence="4">The sequence shown here is derived from an EMBL/GenBank/DDBJ whole genome shotgun (WGS) entry which is preliminary data.</text>
</comment>
<keyword evidence="5" id="KW-1185">Reference proteome</keyword>
<accession>A0AAE8N0B8</accession>
<evidence type="ECO:0000259" key="3">
    <source>
        <dbReference type="Pfam" id="PF26534"/>
    </source>
</evidence>
<dbReference type="InterPro" id="IPR058645">
    <property type="entry name" value="NTF2-like_dom_7"/>
</dbReference>
<name>A0AAE8N0B8_9PEZI</name>
<evidence type="ECO:0000313" key="5">
    <source>
        <dbReference type="Proteomes" id="UP001187682"/>
    </source>
</evidence>
<feature type="chain" id="PRO_5041924679" description="NTF2-like domain-containing protein" evidence="2">
    <location>
        <begin position="20"/>
        <end position="261"/>
    </location>
</feature>
<organism evidence="4 5">
    <name type="scientific">Cephalotrichum gorgonifer</name>
    <dbReference type="NCBI Taxonomy" id="2041049"/>
    <lineage>
        <taxon>Eukaryota</taxon>
        <taxon>Fungi</taxon>
        <taxon>Dikarya</taxon>
        <taxon>Ascomycota</taxon>
        <taxon>Pezizomycotina</taxon>
        <taxon>Sordariomycetes</taxon>
        <taxon>Hypocreomycetidae</taxon>
        <taxon>Microascales</taxon>
        <taxon>Microascaceae</taxon>
        <taxon>Cephalotrichum</taxon>
    </lineage>
</organism>
<feature type="region of interest" description="Disordered" evidence="1">
    <location>
        <begin position="45"/>
        <end position="67"/>
    </location>
</feature>
<feature type="domain" description="NTF2-like" evidence="3">
    <location>
        <begin position="69"/>
        <end position="203"/>
    </location>
</feature>
<proteinExistence type="predicted"/>
<protein>
    <recommendedName>
        <fullName evidence="3">NTF2-like domain-containing protein</fullName>
    </recommendedName>
</protein>
<sequence length="261" mass="29027">MRASVLALAGLAAVASASSRYPRSYGANAPAFSPRHAPRFSGRYSRLSTRQEDPVAEPEPVPEPAPERCMTREEADHIVDVYAQSITAFDEELLETYLTDDFVDISDSINMFIHQPLGGPTFDTKPDFIEKQRLGLHFPVDVLSVDAYDCASVALQWVSYFGQADLPAKGLTILKVAWEDERWKMSHIIVEFNALVWLVNMGGSYTWAGETYTGAAPDAGTLPYLYERKGQEPVEEAPVEEPAKEEPVEEEPVEEETVEEP</sequence>
<evidence type="ECO:0000313" key="4">
    <source>
        <dbReference type="EMBL" id="SPO03009.1"/>
    </source>
</evidence>
<feature type="signal peptide" evidence="2">
    <location>
        <begin position="1"/>
        <end position="19"/>
    </location>
</feature>
<gene>
    <name evidence="4" type="ORF">DNG_05690</name>
</gene>
<feature type="region of interest" description="Disordered" evidence="1">
    <location>
        <begin position="230"/>
        <end position="261"/>
    </location>
</feature>
<dbReference type="Pfam" id="PF26534">
    <property type="entry name" value="NTF2_7"/>
    <property type="match status" value="1"/>
</dbReference>
<reference evidence="4" key="1">
    <citation type="submission" date="2018-03" db="EMBL/GenBank/DDBJ databases">
        <authorList>
            <person name="Guldener U."/>
        </authorList>
    </citation>
    <scope>NUCLEOTIDE SEQUENCE</scope>
</reference>
<keyword evidence="2" id="KW-0732">Signal</keyword>